<protein>
    <recommendedName>
        <fullName evidence="2">peptide-methionine (S)-S-oxide reductase</fullName>
        <ecNumber evidence="2">1.8.4.11</ecNumber>
    </recommendedName>
    <alternativeName>
        <fullName evidence="4">Peptide-methionine (S)-S-oxide reductase</fullName>
    </alternativeName>
</protein>
<sequence>MHDPTTLNRQGPDVGTQYRSAIFTHGDEQEQIAKDVSEKVSKEWYKQPLSTDIVRAGQWWDAEEYHQLYLNKNPTGYECPAQYVMNRSLI</sequence>
<feature type="domain" description="Peptide methionine sulphoxide reductase MsrA" evidence="5">
    <location>
        <begin position="1"/>
        <end position="79"/>
    </location>
</feature>
<evidence type="ECO:0000256" key="3">
    <source>
        <dbReference type="ARBA" id="ARBA00023002"/>
    </source>
</evidence>
<dbReference type="GO" id="GO:0008113">
    <property type="term" value="F:peptide-methionine (S)-S-oxide reductase activity"/>
    <property type="evidence" value="ECO:0007669"/>
    <property type="project" value="UniProtKB-EC"/>
</dbReference>
<proteinExistence type="inferred from homology"/>
<dbReference type="EC" id="1.8.4.11" evidence="2"/>
<evidence type="ECO:0000256" key="4">
    <source>
        <dbReference type="ARBA" id="ARBA00030643"/>
    </source>
</evidence>
<dbReference type="PANTHER" id="PTHR43774:SF1">
    <property type="entry name" value="PEPTIDE METHIONINE SULFOXIDE REDUCTASE MSRA 2"/>
    <property type="match status" value="1"/>
</dbReference>
<comment type="similarity">
    <text evidence="1">Belongs to the MsrA Met sulfoxide reductase family.</text>
</comment>
<dbReference type="InterPro" id="IPR036509">
    <property type="entry name" value="Met_Sox_Rdtase_MsrA_sf"/>
</dbReference>
<dbReference type="Proteomes" id="UP001165205">
    <property type="component" value="Unassembled WGS sequence"/>
</dbReference>
<dbReference type="PANTHER" id="PTHR43774">
    <property type="entry name" value="PEPTIDE METHIONINE SULFOXIDE REDUCTASE"/>
    <property type="match status" value="1"/>
</dbReference>
<evidence type="ECO:0000259" key="5">
    <source>
        <dbReference type="Pfam" id="PF01625"/>
    </source>
</evidence>
<gene>
    <name evidence="6" type="ORF">Aory04_001046500</name>
</gene>
<evidence type="ECO:0000313" key="7">
    <source>
        <dbReference type="Proteomes" id="UP001165205"/>
    </source>
</evidence>
<keyword evidence="3" id="KW-0560">Oxidoreductase</keyword>
<dbReference type="AlphaFoldDB" id="A0AAN5BVQ8"/>
<dbReference type="Gene3D" id="3.30.1060.10">
    <property type="entry name" value="Peptide methionine sulphoxide reductase MsrA"/>
    <property type="match status" value="1"/>
</dbReference>
<dbReference type="Pfam" id="PF01625">
    <property type="entry name" value="PMSR"/>
    <property type="match status" value="1"/>
</dbReference>
<evidence type="ECO:0000313" key="6">
    <source>
        <dbReference type="EMBL" id="GMG35227.1"/>
    </source>
</evidence>
<dbReference type="InterPro" id="IPR002569">
    <property type="entry name" value="Met_Sox_Rdtase_MsrA_dom"/>
</dbReference>
<comment type="caution">
    <text evidence="6">The sequence shown here is derived from an EMBL/GenBank/DDBJ whole genome shotgun (WGS) entry which is preliminary data.</text>
</comment>
<evidence type="ECO:0000256" key="1">
    <source>
        <dbReference type="ARBA" id="ARBA00005591"/>
    </source>
</evidence>
<name>A0AAN5BVQ8_ASPOZ</name>
<reference evidence="6" key="1">
    <citation type="submission" date="2023-04" db="EMBL/GenBank/DDBJ databases">
        <title>Aspergillus oryzae NBRC 4228.</title>
        <authorList>
            <person name="Ichikawa N."/>
            <person name="Sato H."/>
            <person name="Tonouchi N."/>
        </authorList>
    </citation>
    <scope>NUCLEOTIDE SEQUENCE</scope>
    <source>
        <strain evidence="6">NBRC 4228</strain>
    </source>
</reference>
<dbReference type="SUPFAM" id="SSF55068">
    <property type="entry name" value="Peptide methionine sulfoxide reductase"/>
    <property type="match status" value="1"/>
</dbReference>
<evidence type="ECO:0000256" key="2">
    <source>
        <dbReference type="ARBA" id="ARBA00012502"/>
    </source>
</evidence>
<accession>A0AAN5BVQ8</accession>
<organism evidence="6 7">
    <name type="scientific">Aspergillus oryzae</name>
    <name type="common">Yellow koji mold</name>
    <dbReference type="NCBI Taxonomy" id="5062"/>
    <lineage>
        <taxon>Eukaryota</taxon>
        <taxon>Fungi</taxon>
        <taxon>Dikarya</taxon>
        <taxon>Ascomycota</taxon>
        <taxon>Pezizomycotina</taxon>
        <taxon>Eurotiomycetes</taxon>
        <taxon>Eurotiomycetidae</taxon>
        <taxon>Eurotiales</taxon>
        <taxon>Aspergillaceae</taxon>
        <taxon>Aspergillus</taxon>
        <taxon>Aspergillus subgen. Circumdati</taxon>
    </lineage>
</organism>
<dbReference type="EMBL" id="BSYA01000161">
    <property type="protein sequence ID" value="GMG35227.1"/>
    <property type="molecule type" value="Genomic_DNA"/>
</dbReference>